<feature type="region of interest" description="Disordered" evidence="1">
    <location>
        <begin position="1"/>
        <end position="97"/>
    </location>
</feature>
<feature type="compositionally biased region" description="Low complexity" evidence="1">
    <location>
        <begin position="21"/>
        <end position="36"/>
    </location>
</feature>
<reference evidence="3" key="1">
    <citation type="submission" date="2014-04" db="EMBL/GenBank/DDBJ databases">
        <title>Evolutionary Origins and Diversification of the Mycorrhizal Mutualists.</title>
        <authorList>
            <consortium name="DOE Joint Genome Institute"/>
            <consortium name="Mycorrhizal Genomics Consortium"/>
            <person name="Kohler A."/>
            <person name="Kuo A."/>
            <person name="Nagy L.G."/>
            <person name="Floudas D."/>
            <person name="Copeland A."/>
            <person name="Barry K.W."/>
            <person name="Cichocki N."/>
            <person name="Veneault-Fourrey C."/>
            <person name="LaButti K."/>
            <person name="Lindquist E.A."/>
            <person name="Lipzen A."/>
            <person name="Lundell T."/>
            <person name="Morin E."/>
            <person name="Murat C."/>
            <person name="Riley R."/>
            <person name="Ohm R."/>
            <person name="Sun H."/>
            <person name="Tunlid A."/>
            <person name="Henrissat B."/>
            <person name="Grigoriev I.V."/>
            <person name="Hibbett D.S."/>
            <person name="Martin F."/>
        </authorList>
    </citation>
    <scope>NUCLEOTIDE SEQUENCE [LARGE SCALE GENOMIC DNA]</scope>
    <source>
        <strain evidence="3">FD-334 SS-4</strain>
    </source>
</reference>
<dbReference type="AlphaFoldDB" id="A0A0D2NZT8"/>
<evidence type="ECO:0000256" key="1">
    <source>
        <dbReference type="SAM" id="MobiDB-lite"/>
    </source>
</evidence>
<evidence type="ECO:0000313" key="3">
    <source>
        <dbReference type="Proteomes" id="UP000054270"/>
    </source>
</evidence>
<proteinExistence type="predicted"/>
<feature type="compositionally biased region" description="Polar residues" evidence="1">
    <location>
        <begin position="186"/>
        <end position="199"/>
    </location>
</feature>
<evidence type="ECO:0000313" key="2">
    <source>
        <dbReference type="EMBL" id="KJA21996.1"/>
    </source>
</evidence>
<organism evidence="2 3">
    <name type="scientific">Hypholoma sublateritium (strain FD-334 SS-4)</name>
    <dbReference type="NCBI Taxonomy" id="945553"/>
    <lineage>
        <taxon>Eukaryota</taxon>
        <taxon>Fungi</taxon>
        <taxon>Dikarya</taxon>
        <taxon>Basidiomycota</taxon>
        <taxon>Agaricomycotina</taxon>
        <taxon>Agaricomycetes</taxon>
        <taxon>Agaricomycetidae</taxon>
        <taxon>Agaricales</taxon>
        <taxon>Agaricineae</taxon>
        <taxon>Strophariaceae</taxon>
        <taxon>Hypholoma</taxon>
    </lineage>
</organism>
<dbReference type="Proteomes" id="UP000054270">
    <property type="component" value="Unassembled WGS sequence"/>
</dbReference>
<accession>A0A0D2NZT8</accession>
<feature type="region of interest" description="Disordered" evidence="1">
    <location>
        <begin position="171"/>
        <end position="208"/>
    </location>
</feature>
<sequence>MTPERCNTPSKVEDHEAEMGQTSQSVATSTSVRAARNTNLISTPHSAVFTAQIPRTTSRGRGKQAKRRAGGRTETPQVRPRMGVMRPSCPLSTRPPRPRAITLSTNASTSPSVGSPARSILRIPDEEAANIEIPAVARAPPTRSPSLEILEDRTVTQSVYFNQNGVGIVGEPRPTNKSRRRKNQINHRNSSSEILTGTSAVEIPTVPRRSPSLEILEEKTIYRIESTCPAQPR</sequence>
<feature type="compositionally biased region" description="Basic residues" evidence="1">
    <location>
        <begin position="176"/>
        <end position="185"/>
    </location>
</feature>
<dbReference type="EMBL" id="KN817553">
    <property type="protein sequence ID" value="KJA21996.1"/>
    <property type="molecule type" value="Genomic_DNA"/>
</dbReference>
<protein>
    <submittedName>
        <fullName evidence="2">Uncharacterized protein</fullName>
    </submittedName>
</protein>
<feature type="compositionally biased region" description="Basic residues" evidence="1">
    <location>
        <begin position="58"/>
        <end position="70"/>
    </location>
</feature>
<feature type="compositionally biased region" description="Polar residues" evidence="1">
    <location>
        <begin position="1"/>
        <end position="10"/>
    </location>
</feature>
<gene>
    <name evidence="2" type="ORF">HYPSUDRAFT_55122</name>
</gene>
<keyword evidence="3" id="KW-1185">Reference proteome</keyword>
<name>A0A0D2NZT8_HYPSF</name>